<proteinExistence type="predicted"/>
<feature type="compositionally biased region" description="Basic and acidic residues" evidence="1">
    <location>
        <begin position="146"/>
        <end position="157"/>
    </location>
</feature>
<sequence>MPEPATERSSRRPNKRLPSTDLVPVRSNGSNPSVHPRPLPYHHDPYYYSHQQQQHYYQPPDYPDAVKAPDACHPYDIHSQLYRGSTRAAGPAMVDPISLARKKRRPNADPEYFVPPAAPGPSVKYAAPPLTPIAQETHPYYPHHHPTNDHGQGHDQDNCGPTIAPVPSRYAPVPIPRWDDKEGHYIVNPDDQLTSRFVKEYCADEITLYETGNK</sequence>
<feature type="region of interest" description="Disordered" evidence="1">
    <location>
        <begin position="141"/>
        <end position="166"/>
    </location>
</feature>
<evidence type="ECO:0000313" key="3">
    <source>
        <dbReference type="Proteomes" id="UP000726737"/>
    </source>
</evidence>
<keyword evidence="3" id="KW-1185">Reference proteome</keyword>
<accession>A0A9P6U2L5</accession>
<reference evidence="2" key="1">
    <citation type="journal article" date="2020" name="Fungal Divers.">
        <title>Resolving the Mortierellaceae phylogeny through synthesis of multi-gene phylogenetics and phylogenomics.</title>
        <authorList>
            <person name="Vandepol N."/>
            <person name="Liber J."/>
            <person name="Desiro A."/>
            <person name="Na H."/>
            <person name="Kennedy M."/>
            <person name="Barry K."/>
            <person name="Grigoriev I.V."/>
            <person name="Miller A.N."/>
            <person name="O'Donnell K."/>
            <person name="Stajich J.E."/>
            <person name="Bonito G."/>
        </authorList>
    </citation>
    <scope>NUCLEOTIDE SEQUENCE</scope>
    <source>
        <strain evidence="2">KOD948</strain>
    </source>
</reference>
<organism evidence="2 3">
    <name type="scientific">Mortierella polycephala</name>
    <dbReference type="NCBI Taxonomy" id="41804"/>
    <lineage>
        <taxon>Eukaryota</taxon>
        <taxon>Fungi</taxon>
        <taxon>Fungi incertae sedis</taxon>
        <taxon>Mucoromycota</taxon>
        <taxon>Mortierellomycotina</taxon>
        <taxon>Mortierellomycetes</taxon>
        <taxon>Mortierellales</taxon>
        <taxon>Mortierellaceae</taxon>
        <taxon>Mortierella</taxon>
    </lineage>
</organism>
<dbReference type="EMBL" id="JAAAJA010000244">
    <property type="protein sequence ID" value="KAG0257828.1"/>
    <property type="molecule type" value="Genomic_DNA"/>
</dbReference>
<dbReference type="AlphaFoldDB" id="A0A9P6U2L5"/>
<feature type="region of interest" description="Disordered" evidence="1">
    <location>
        <begin position="1"/>
        <end position="45"/>
    </location>
</feature>
<evidence type="ECO:0000313" key="2">
    <source>
        <dbReference type="EMBL" id="KAG0257828.1"/>
    </source>
</evidence>
<gene>
    <name evidence="2" type="ORF">BG011_003724</name>
</gene>
<dbReference type="Proteomes" id="UP000726737">
    <property type="component" value="Unassembled WGS sequence"/>
</dbReference>
<comment type="caution">
    <text evidence="2">The sequence shown here is derived from an EMBL/GenBank/DDBJ whole genome shotgun (WGS) entry which is preliminary data.</text>
</comment>
<evidence type="ECO:0000256" key="1">
    <source>
        <dbReference type="SAM" id="MobiDB-lite"/>
    </source>
</evidence>
<protein>
    <submittedName>
        <fullName evidence="2">Uncharacterized protein</fullName>
    </submittedName>
</protein>
<feature type="compositionally biased region" description="Basic and acidic residues" evidence="1">
    <location>
        <begin position="1"/>
        <end position="10"/>
    </location>
</feature>
<name>A0A9P6U2L5_9FUNG</name>